<dbReference type="SMART" id="SM00185">
    <property type="entry name" value="ARM"/>
    <property type="match status" value="2"/>
</dbReference>
<dbReference type="EMBL" id="CAUYUJ010018941">
    <property type="protein sequence ID" value="CAK0887432.1"/>
    <property type="molecule type" value="Genomic_DNA"/>
</dbReference>
<protein>
    <recommendedName>
        <fullName evidence="4">Protein HGH1 homolog</fullName>
    </recommendedName>
</protein>
<gene>
    <name evidence="2" type="ORF">PCOR1329_LOCUS68491</name>
</gene>
<feature type="non-terminal residue" evidence="2">
    <location>
        <position position="1"/>
    </location>
</feature>
<comment type="caution">
    <text evidence="2">The sequence shown here is derived from an EMBL/GenBank/DDBJ whole genome shotgun (WGS) entry which is preliminary data.</text>
</comment>
<dbReference type="InterPro" id="IPR011989">
    <property type="entry name" value="ARM-like"/>
</dbReference>
<dbReference type="PANTHER" id="PTHR21356">
    <property type="entry name" value="ARMADILLO REPEAT CONTAINING 2"/>
    <property type="match status" value="1"/>
</dbReference>
<name>A0ABN9WQP9_9DINO</name>
<sequence length="212" mass="23346">DARCLFKLARSALALFRVEGATDEVHSAGVEAAYLNIAQVLFKYSQKGDHDAEFRTEGLLEPLLEVLRSDAPECCSSDLRVYIVGVLKNVSHLSENQKALARQNVVDVLFRLMGAEQLTGTSKEAQLLIQITAALRNLASGNYKQLLPEERLSALTRTMALFPGHVELLTNVARIFSKLTLHSSACEAIARGDSHVRQIVRTLRPREACSTS</sequence>
<evidence type="ECO:0000313" key="2">
    <source>
        <dbReference type="EMBL" id="CAK0887432.1"/>
    </source>
</evidence>
<accession>A0ABN9WQP9</accession>
<dbReference type="InterPro" id="IPR000225">
    <property type="entry name" value="Armadillo"/>
</dbReference>
<dbReference type="PROSITE" id="PS50176">
    <property type="entry name" value="ARM_REPEAT"/>
    <property type="match status" value="1"/>
</dbReference>
<keyword evidence="3" id="KW-1185">Reference proteome</keyword>
<dbReference type="InterPro" id="IPR038905">
    <property type="entry name" value="ARMC2"/>
</dbReference>
<evidence type="ECO:0008006" key="4">
    <source>
        <dbReference type="Google" id="ProtNLM"/>
    </source>
</evidence>
<proteinExistence type="predicted"/>
<dbReference type="PANTHER" id="PTHR21356:SF1">
    <property type="entry name" value="ARMADILLO REPEAT-CONTAINING PROTEIN 2"/>
    <property type="match status" value="1"/>
</dbReference>
<dbReference type="InterPro" id="IPR016024">
    <property type="entry name" value="ARM-type_fold"/>
</dbReference>
<evidence type="ECO:0000256" key="1">
    <source>
        <dbReference type="PROSITE-ProRule" id="PRU00259"/>
    </source>
</evidence>
<organism evidence="2 3">
    <name type="scientific">Prorocentrum cordatum</name>
    <dbReference type="NCBI Taxonomy" id="2364126"/>
    <lineage>
        <taxon>Eukaryota</taxon>
        <taxon>Sar</taxon>
        <taxon>Alveolata</taxon>
        <taxon>Dinophyceae</taxon>
        <taxon>Prorocentrales</taxon>
        <taxon>Prorocentraceae</taxon>
        <taxon>Prorocentrum</taxon>
    </lineage>
</organism>
<dbReference type="SUPFAM" id="SSF48371">
    <property type="entry name" value="ARM repeat"/>
    <property type="match status" value="1"/>
</dbReference>
<feature type="repeat" description="ARM" evidence="1">
    <location>
        <begin position="58"/>
        <end position="105"/>
    </location>
</feature>
<reference evidence="2" key="1">
    <citation type="submission" date="2023-10" db="EMBL/GenBank/DDBJ databases">
        <authorList>
            <person name="Chen Y."/>
            <person name="Shah S."/>
            <person name="Dougan E. K."/>
            <person name="Thang M."/>
            <person name="Chan C."/>
        </authorList>
    </citation>
    <scope>NUCLEOTIDE SEQUENCE [LARGE SCALE GENOMIC DNA]</scope>
</reference>
<dbReference type="Gene3D" id="1.25.10.10">
    <property type="entry name" value="Leucine-rich Repeat Variant"/>
    <property type="match status" value="1"/>
</dbReference>
<dbReference type="Proteomes" id="UP001189429">
    <property type="component" value="Unassembled WGS sequence"/>
</dbReference>
<evidence type="ECO:0000313" key="3">
    <source>
        <dbReference type="Proteomes" id="UP001189429"/>
    </source>
</evidence>